<feature type="domain" description="Uroporphyrinogen decarboxylase (URO-D)" evidence="1">
    <location>
        <begin position="131"/>
        <end position="296"/>
    </location>
</feature>
<comment type="caution">
    <text evidence="2">The sequence shown here is derived from an EMBL/GenBank/DDBJ whole genome shotgun (WGS) entry which is preliminary data.</text>
</comment>
<accession>A0A3E2X328</accession>
<dbReference type="RefSeq" id="WP_025656055.1">
    <property type="nucleotide sequence ID" value="NZ_QVIA01000002.1"/>
</dbReference>
<feature type="domain" description="Uroporphyrinogen decarboxylase (URO-D)" evidence="1">
    <location>
        <begin position="416"/>
        <end position="651"/>
    </location>
</feature>
<dbReference type="GO" id="GO:0006779">
    <property type="term" value="P:porphyrin-containing compound biosynthetic process"/>
    <property type="evidence" value="ECO:0007669"/>
    <property type="project" value="InterPro"/>
</dbReference>
<dbReference type="GeneID" id="93335711"/>
<dbReference type="SUPFAM" id="SSF51726">
    <property type="entry name" value="UROD/MetE-like"/>
    <property type="match status" value="2"/>
</dbReference>
<dbReference type="PANTHER" id="PTHR47099:SF1">
    <property type="entry name" value="METHYLCOBAMIDE:COM METHYLTRANSFERASE MTBA"/>
    <property type="match status" value="1"/>
</dbReference>
<reference evidence="2 3" key="1">
    <citation type="submission" date="2018-08" db="EMBL/GenBank/DDBJ databases">
        <title>A genome reference for cultivated species of the human gut microbiota.</title>
        <authorList>
            <person name="Zou Y."/>
            <person name="Xue W."/>
            <person name="Luo G."/>
        </authorList>
    </citation>
    <scope>NUCLEOTIDE SEQUENCE [LARGE SCALE GENOMIC DNA]</scope>
    <source>
        <strain evidence="2 3">AF19-21</strain>
    </source>
</reference>
<evidence type="ECO:0000313" key="2">
    <source>
        <dbReference type="EMBL" id="RGC35083.1"/>
    </source>
</evidence>
<dbReference type="GO" id="GO:0004853">
    <property type="term" value="F:uroporphyrinogen decarboxylase activity"/>
    <property type="evidence" value="ECO:0007669"/>
    <property type="project" value="InterPro"/>
</dbReference>
<dbReference type="Proteomes" id="UP000261111">
    <property type="component" value="Unassembled WGS sequence"/>
</dbReference>
<proteinExistence type="predicted"/>
<dbReference type="InterPro" id="IPR000257">
    <property type="entry name" value="Uroporphyrinogen_deCOase"/>
</dbReference>
<dbReference type="InterPro" id="IPR038071">
    <property type="entry name" value="UROD/MetE-like_sf"/>
</dbReference>
<organism evidence="2 3">
    <name type="scientific">Hungatella hathewayi</name>
    <dbReference type="NCBI Taxonomy" id="154046"/>
    <lineage>
        <taxon>Bacteria</taxon>
        <taxon>Bacillati</taxon>
        <taxon>Bacillota</taxon>
        <taxon>Clostridia</taxon>
        <taxon>Lachnospirales</taxon>
        <taxon>Lachnospiraceae</taxon>
        <taxon>Hungatella</taxon>
    </lineage>
</organism>
<protein>
    <recommendedName>
        <fullName evidence="1">Uroporphyrinogen decarboxylase (URO-D) domain-containing protein</fullName>
    </recommendedName>
</protein>
<gene>
    <name evidence="2" type="ORF">DWX41_02530</name>
</gene>
<dbReference type="Gene3D" id="3.20.20.210">
    <property type="match status" value="2"/>
</dbReference>
<dbReference type="Pfam" id="PF01208">
    <property type="entry name" value="URO-D"/>
    <property type="match status" value="2"/>
</dbReference>
<sequence>MTSRELVKAAIHFKTPERIPYNFDSNRTPQDGKYYGEDMMWVFVESKPPIDGKNEWGVIYKSVDESFGEPKYFPLKECGNSDDLKAYKFPKFNQDWRYKRMEDQIRNNVKEKYVLGMLPCGLFQHLIDLFGFEDFLVNTAVNQEIIEKAVDQLLEINLEVIDKMAALGVDGIITIDDTALQDRLMISIEKFREIFIPRFKKMYQHIHDYGMDTFIHSCGYTLDLIEEFIQAGCDVINLDQQDNMGIEEISRRYKGRICFFCPLDIQRTLSLNREELFQKAEQMIRLFSTQNGGFIAKAYPQPRSIGITDKYLKDTADAFKYLGVNRKNAIYSALEFKNPIQIPSDIWTLPWAEDRFPDLVKQLKQKYALITNVMECGYTEKTIASGNPFTYGEYMDEWGCIFENIQPGVIGEVKRPLIDLTDDEWEDTSKIHIPEELLSFDIETVNRWCKENEDRFIRADCVVRPFEQLQFIRGTELLYMDLMFMPEKMLSFVTKMHDFYCRLLEKWCQTDIDAVMLMDDWGSQESLLINPQIWRKVFKPMYKDYVQIAKRYGKKVLMHSDGNILLILEDLIEIGIDLLNCQIFCMGLENLRKYAGRICFWGEIDRQHILVNGTAEEVRKAVEQVYLCLWKNGGWIMQLEFGPGANPENVLEAYAAYDSLNKKIMEGSGRHNIIS</sequence>
<dbReference type="EMBL" id="QVIA01000002">
    <property type="protein sequence ID" value="RGC35083.1"/>
    <property type="molecule type" value="Genomic_DNA"/>
</dbReference>
<dbReference type="InterPro" id="IPR052024">
    <property type="entry name" value="Methanogen_methyltrans"/>
</dbReference>
<name>A0A3E2X328_9FIRM</name>
<dbReference type="AlphaFoldDB" id="A0A3E2X328"/>
<evidence type="ECO:0000259" key="1">
    <source>
        <dbReference type="Pfam" id="PF01208"/>
    </source>
</evidence>
<evidence type="ECO:0000313" key="3">
    <source>
        <dbReference type="Proteomes" id="UP000261111"/>
    </source>
</evidence>
<dbReference type="PANTHER" id="PTHR47099">
    <property type="entry name" value="METHYLCOBAMIDE:COM METHYLTRANSFERASE MTBA"/>
    <property type="match status" value="1"/>
</dbReference>